<organism evidence="4 5">
    <name type="scientific">Clavibacter michiganensis subsp. insidiosus</name>
    <dbReference type="NCBI Taxonomy" id="33014"/>
    <lineage>
        <taxon>Bacteria</taxon>
        <taxon>Bacillati</taxon>
        <taxon>Actinomycetota</taxon>
        <taxon>Actinomycetes</taxon>
        <taxon>Micrococcales</taxon>
        <taxon>Microbacteriaceae</taxon>
        <taxon>Clavibacter</taxon>
    </lineage>
</organism>
<dbReference type="InterPro" id="IPR002347">
    <property type="entry name" value="SDR_fam"/>
</dbReference>
<keyword evidence="2" id="KW-0560">Oxidoreductase</keyword>
<evidence type="ECO:0000313" key="4">
    <source>
        <dbReference type="EMBL" id="AJW78031.1"/>
    </source>
</evidence>
<dbReference type="EMBL" id="CP011043">
    <property type="protein sequence ID" value="AJW78031.1"/>
    <property type="molecule type" value="Genomic_DNA"/>
</dbReference>
<dbReference type="InterPro" id="IPR036291">
    <property type="entry name" value="NAD(P)-bd_dom_sf"/>
</dbReference>
<dbReference type="RefSeq" id="WP_045526444.1">
    <property type="nucleotide sequence ID" value="NZ_CP011043.1"/>
</dbReference>
<proteinExistence type="inferred from homology"/>
<dbReference type="OrthoDB" id="9808814at2"/>
<dbReference type="KEGG" id="cmh:VO01_01785"/>
<dbReference type="PANTHER" id="PTHR44196:SF1">
    <property type="entry name" value="DEHYDROGENASE_REDUCTASE SDR FAMILY MEMBER 7B"/>
    <property type="match status" value="1"/>
</dbReference>
<dbReference type="Proteomes" id="UP000032604">
    <property type="component" value="Chromosome"/>
</dbReference>
<accession>A0A0D5CEG5</accession>
<evidence type="ECO:0000256" key="3">
    <source>
        <dbReference type="SAM" id="MobiDB-lite"/>
    </source>
</evidence>
<gene>
    <name evidence="4" type="ORF">VO01_01785</name>
</gene>
<dbReference type="GO" id="GO:0016020">
    <property type="term" value="C:membrane"/>
    <property type="evidence" value="ECO:0007669"/>
    <property type="project" value="TreeGrafter"/>
</dbReference>
<dbReference type="HOGENOM" id="CLU_010194_2_10_11"/>
<comment type="similarity">
    <text evidence="1">Belongs to the short-chain dehydrogenases/reductases (SDR) family.</text>
</comment>
<feature type="compositionally biased region" description="Basic and acidic residues" evidence="3">
    <location>
        <begin position="1"/>
        <end position="19"/>
    </location>
</feature>
<dbReference type="PRINTS" id="PR00081">
    <property type="entry name" value="GDHRDH"/>
</dbReference>
<dbReference type="Gene3D" id="3.40.50.720">
    <property type="entry name" value="NAD(P)-binding Rossmann-like Domain"/>
    <property type="match status" value="1"/>
</dbReference>
<evidence type="ECO:0000313" key="5">
    <source>
        <dbReference type="Proteomes" id="UP000032604"/>
    </source>
</evidence>
<evidence type="ECO:0000256" key="1">
    <source>
        <dbReference type="ARBA" id="ARBA00006484"/>
    </source>
</evidence>
<dbReference type="PATRIC" id="fig|33014.5.peg.377"/>
<reference evidence="4 5" key="1">
    <citation type="journal article" date="2015" name="Genome Announc.">
        <title>Complete Genome Sequence of Clavibacter michiganensis subsp. insidiosus R1-1 Using PacBio Single-Molecule Real-Time Technology.</title>
        <authorList>
            <person name="Lu Y."/>
            <person name="Samac D.A."/>
            <person name="Glazebrook J."/>
            <person name="Ishimaru C.A."/>
        </authorList>
    </citation>
    <scope>NUCLEOTIDE SEQUENCE [LARGE SCALE GENOMIC DNA]</scope>
    <source>
        <strain evidence="4 5">R1-1</strain>
    </source>
</reference>
<evidence type="ECO:0000256" key="2">
    <source>
        <dbReference type="ARBA" id="ARBA00023002"/>
    </source>
</evidence>
<dbReference type="AlphaFoldDB" id="A0A0D5CEG5"/>
<feature type="region of interest" description="Disordered" evidence="3">
    <location>
        <begin position="1"/>
        <end position="22"/>
    </location>
</feature>
<dbReference type="CDD" id="cd05233">
    <property type="entry name" value="SDR_c"/>
    <property type="match status" value="1"/>
</dbReference>
<dbReference type="Pfam" id="PF00106">
    <property type="entry name" value="adh_short"/>
    <property type="match status" value="1"/>
</dbReference>
<dbReference type="PANTHER" id="PTHR44196">
    <property type="entry name" value="DEHYDROGENASE/REDUCTASE SDR FAMILY MEMBER 7B"/>
    <property type="match status" value="1"/>
</dbReference>
<sequence>MSGARTHDQHDDHDLHEPGEGAAGQRTLWVSGAGSGVGRATAVAAARDGWRLVLSGRRRQALEETRALVEEAGSTAVVAPLDVTDDAALAAVVAGLDRLDGVVVAAGLNAPRRSWADQDLADFDRILATNLTGPAHQVAAALPLLRASGGTVVLVSSYAAWTHSPGAGVAYSASKTALGTLVRDLNAQEAGAGIRATHLCPGTIDSDFLALRPTVPDAAERAAMLTPDDVARAAMFVLASPPHVRIDELVLSPMSQRGGF</sequence>
<dbReference type="SUPFAM" id="SSF51735">
    <property type="entry name" value="NAD(P)-binding Rossmann-fold domains"/>
    <property type="match status" value="1"/>
</dbReference>
<protein>
    <submittedName>
        <fullName evidence="4">Short-chain dehydrogenase</fullName>
    </submittedName>
</protein>
<dbReference type="GO" id="GO:0016491">
    <property type="term" value="F:oxidoreductase activity"/>
    <property type="evidence" value="ECO:0007669"/>
    <property type="project" value="UniProtKB-KW"/>
</dbReference>
<name>A0A0D5CEG5_9MICO</name>